<dbReference type="EMBL" id="FNGV01000010">
    <property type="protein sequence ID" value="SDM51733.1"/>
    <property type="molecule type" value="Genomic_DNA"/>
</dbReference>
<evidence type="ECO:0000313" key="2">
    <source>
        <dbReference type="Proteomes" id="UP000199440"/>
    </source>
</evidence>
<keyword evidence="2" id="KW-1185">Reference proteome</keyword>
<proteinExistence type="predicted"/>
<reference evidence="1 2" key="1">
    <citation type="submission" date="2016-10" db="EMBL/GenBank/DDBJ databases">
        <authorList>
            <person name="de Groot N.N."/>
        </authorList>
    </citation>
    <scope>NUCLEOTIDE SEQUENCE [LARGE SCALE GENOMIC DNA]</scope>
    <source>
        <strain evidence="1 2">DSM 19886</strain>
    </source>
</reference>
<sequence length="42" mass="4861">MVKVKAYPLQSQRHINNVFTYSMKKAVFKIYVVPIVVSDKSC</sequence>
<dbReference type="Proteomes" id="UP000199440">
    <property type="component" value="Unassembled WGS sequence"/>
</dbReference>
<evidence type="ECO:0000313" key="1">
    <source>
        <dbReference type="EMBL" id="SDM51733.1"/>
    </source>
</evidence>
<gene>
    <name evidence="1" type="ORF">SAMN04488514_1108</name>
</gene>
<accession>A0A1G9TVK9</accession>
<name>A0A1G9TVK9_9FLAO</name>
<organism evidence="1 2">
    <name type="scientific">Kriegella aquimaris</name>
    <dbReference type="NCBI Taxonomy" id="192904"/>
    <lineage>
        <taxon>Bacteria</taxon>
        <taxon>Pseudomonadati</taxon>
        <taxon>Bacteroidota</taxon>
        <taxon>Flavobacteriia</taxon>
        <taxon>Flavobacteriales</taxon>
        <taxon>Flavobacteriaceae</taxon>
        <taxon>Kriegella</taxon>
    </lineage>
</organism>
<dbReference type="AlphaFoldDB" id="A0A1G9TVK9"/>
<dbReference type="STRING" id="192904.SAMN04488514_1108"/>
<protein>
    <submittedName>
        <fullName evidence="1">Uncharacterized protein</fullName>
    </submittedName>
</protein>